<dbReference type="EMBL" id="JAGMUV010000010">
    <property type="protein sequence ID" value="KAH7142027.1"/>
    <property type="molecule type" value="Genomic_DNA"/>
</dbReference>
<dbReference type="OrthoDB" id="204377at2759"/>
<dbReference type="Proteomes" id="UP000738349">
    <property type="component" value="Unassembled WGS sequence"/>
</dbReference>
<sequence length="264" mass="28336">MANSLDSCRQSLVTHKLLPAPSAPRQLTLAEAHPAQHLAGFRELGLPHGFNFHRDEKVFPRAIQSPKFGGAATASFTGFNRQGFPGDISEDVQRLGSVDTILVKDSNAASKPAALRAGLHKDCSDSYVVIVGGDDPVAVRSACLAAEKIGYKTVQLLESNLIQSIAADFPGLNFASQKSQPSLVICCPKSAEYSSEHVLTRLLSDSPAGVLVDFSEESVPAKVVSDNPGWKLVGKKELSATRACLLFSAWTRRRVPEVVMREVA</sequence>
<dbReference type="AlphaFoldDB" id="A0A9P9J3L9"/>
<keyword evidence="2" id="KW-1185">Reference proteome</keyword>
<reference evidence="1" key="1">
    <citation type="journal article" date="2021" name="Nat. Commun.">
        <title>Genetic determinants of endophytism in the Arabidopsis root mycobiome.</title>
        <authorList>
            <person name="Mesny F."/>
            <person name="Miyauchi S."/>
            <person name="Thiergart T."/>
            <person name="Pickel B."/>
            <person name="Atanasova L."/>
            <person name="Karlsson M."/>
            <person name="Huettel B."/>
            <person name="Barry K.W."/>
            <person name="Haridas S."/>
            <person name="Chen C."/>
            <person name="Bauer D."/>
            <person name="Andreopoulos W."/>
            <person name="Pangilinan J."/>
            <person name="LaButti K."/>
            <person name="Riley R."/>
            <person name="Lipzen A."/>
            <person name="Clum A."/>
            <person name="Drula E."/>
            <person name="Henrissat B."/>
            <person name="Kohler A."/>
            <person name="Grigoriev I.V."/>
            <person name="Martin F.M."/>
            <person name="Hacquard S."/>
        </authorList>
    </citation>
    <scope>NUCLEOTIDE SEQUENCE</scope>
    <source>
        <strain evidence="1">MPI-CAGE-AT-0147</strain>
    </source>
</reference>
<gene>
    <name evidence="1" type="ORF">EDB81DRAFT_885075</name>
</gene>
<accession>A0A9P9J3L9</accession>
<evidence type="ECO:0000313" key="2">
    <source>
        <dbReference type="Proteomes" id="UP000738349"/>
    </source>
</evidence>
<evidence type="ECO:0000313" key="1">
    <source>
        <dbReference type="EMBL" id="KAH7142027.1"/>
    </source>
</evidence>
<protein>
    <submittedName>
        <fullName evidence="1">Uncharacterized protein</fullName>
    </submittedName>
</protein>
<name>A0A9P9J3L9_9HYPO</name>
<comment type="caution">
    <text evidence="1">The sequence shown here is derived from an EMBL/GenBank/DDBJ whole genome shotgun (WGS) entry which is preliminary data.</text>
</comment>
<organism evidence="1 2">
    <name type="scientific">Dactylonectria macrodidyma</name>
    <dbReference type="NCBI Taxonomy" id="307937"/>
    <lineage>
        <taxon>Eukaryota</taxon>
        <taxon>Fungi</taxon>
        <taxon>Dikarya</taxon>
        <taxon>Ascomycota</taxon>
        <taxon>Pezizomycotina</taxon>
        <taxon>Sordariomycetes</taxon>
        <taxon>Hypocreomycetidae</taxon>
        <taxon>Hypocreales</taxon>
        <taxon>Nectriaceae</taxon>
        <taxon>Dactylonectria</taxon>
    </lineage>
</organism>
<proteinExistence type="predicted"/>